<evidence type="ECO:0000313" key="2">
    <source>
        <dbReference type="Proteomes" id="UP000294593"/>
    </source>
</evidence>
<dbReference type="AlphaFoldDB" id="A0A4V3CW32"/>
<keyword evidence="1" id="KW-0238">DNA-binding</keyword>
<dbReference type="EMBL" id="SNXW01000003">
    <property type="protein sequence ID" value="TDP84818.1"/>
    <property type="molecule type" value="Genomic_DNA"/>
</dbReference>
<sequence>MVFRYNSHTRLADDDALDEVLAYHDLTRTGFVSMFTPGQARTQQSFRLAELPTRLLLQRELNGDVYLTQNEFFRPGRKVVHCTRLTSFYLDLDTYNVGRLQGRAPEFLTEAALRQLDDQGLPEPSQIIFSGRGLQLKWVLERPVPAGALPRWTAVQRKLCERMTVLGADAKALDASRVLRVVGSVHSKSGELIRMVHRAKVPATGASMRADGLIVYQFDEFVNTVLPFTRLDLANQREARLESQAANDPGPLKATGSSCAPPSALAAPCPVESSAPKNEVRHPGARALNSTKLAWDRLADLRLLAEIRGWGGGVPPGKRDEFVFLGACFLAQSGVADRLWIETVALAREFAPTWSLKEIQSCVLSVLSRTQKALDGGKDLYAGVWTDPRYKFGNKVLLERLEVTPSEELELKCIISKEEARCRDRKRKEAQRRADGALTREEYLRPGHDRCAAALRLRRAGKAPAEIAALLGISKSSVSRYFKRTDRNLGGEHRPQEVDPP</sequence>
<gene>
    <name evidence="1" type="ORF">EV672_103392</name>
</gene>
<comment type="caution">
    <text evidence="1">The sequence shown here is derived from an EMBL/GenBank/DDBJ whole genome shotgun (WGS) entry which is preliminary data.</text>
</comment>
<keyword evidence="2" id="KW-1185">Reference proteome</keyword>
<proteinExistence type="predicted"/>
<protein>
    <submittedName>
        <fullName evidence="1">DNA-binding CsgD family transcriptional regulator</fullName>
    </submittedName>
</protein>
<accession>A0A4V3CW32</accession>
<dbReference type="GO" id="GO:0003677">
    <property type="term" value="F:DNA binding"/>
    <property type="evidence" value="ECO:0007669"/>
    <property type="project" value="UniProtKB-KW"/>
</dbReference>
<dbReference type="Pfam" id="PF13384">
    <property type="entry name" value="HTH_23"/>
    <property type="match status" value="1"/>
</dbReference>
<dbReference type="Proteomes" id="UP000294593">
    <property type="component" value="Unassembled WGS sequence"/>
</dbReference>
<reference evidence="1 2" key="1">
    <citation type="submission" date="2019-03" db="EMBL/GenBank/DDBJ databases">
        <title>Genomic Encyclopedia of Type Strains, Phase IV (KMG-IV): sequencing the most valuable type-strain genomes for metagenomic binning, comparative biology and taxonomic classification.</title>
        <authorList>
            <person name="Goeker M."/>
        </authorList>
    </citation>
    <scope>NUCLEOTIDE SEQUENCE [LARGE SCALE GENOMIC DNA]</scope>
    <source>
        <strain evidence="1 2">DSM 11901</strain>
    </source>
</reference>
<organism evidence="1 2">
    <name type="scientific">Aquabacterium commune</name>
    <dbReference type="NCBI Taxonomy" id="70586"/>
    <lineage>
        <taxon>Bacteria</taxon>
        <taxon>Pseudomonadati</taxon>
        <taxon>Pseudomonadota</taxon>
        <taxon>Betaproteobacteria</taxon>
        <taxon>Burkholderiales</taxon>
        <taxon>Aquabacterium</taxon>
    </lineage>
</organism>
<name>A0A4V3CW32_9BURK</name>
<evidence type="ECO:0000313" key="1">
    <source>
        <dbReference type="EMBL" id="TDP84818.1"/>
    </source>
</evidence>